<dbReference type="Proteomes" id="UP000005540">
    <property type="component" value="Unassembled WGS sequence"/>
</dbReference>
<evidence type="ECO:0000313" key="2">
    <source>
        <dbReference type="EMBL" id="EEP59895.1"/>
    </source>
</evidence>
<organism evidence="2 3">
    <name type="scientific">Sulfurihydrogenibium yellowstonense SS-5</name>
    <dbReference type="NCBI Taxonomy" id="432331"/>
    <lineage>
        <taxon>Bacteria</taxon>
        <taxon>Pseudomonadati</taxon>
        <taxon>Aquificota</taxon>
        <taxon>Aquificia</taxon>
        <taxon>Aquificales</taxon>
        <taxon>Hydrogenothermaceae</taxon>
        <taxon>Sulfurihydrogenibium</taxon>
    </lineage>
</organism>
<sequence>MIYTDKFKSYDGLVMYGFKHERIDKSVKFANGKVYINGIEGFWSYAKERLLKFHGVSKDNFIYYLKELEFRYNFRIMLMIVYINTLG</sequence>
<feature type="domain" description="ISXO2-like transposase" evidence="1">
    <location>
        <begin position="2"/>
        <end position="73"/>
    </location>
</feature>
<gene>
    <name evidence="2" type="ORF">SULYE_1603</name>
</gene>
<keyword evidence="3" id="KW-1185">Reference proteome</keyword>
<proteinExistence type="predicted"/>
<comment type="caution">
    <text evidence="2">The sequence shown here is derived from an EMBL/GenBank/DDBJ whole genome shotgun (WGS) entry which is preliminary data.</text>
</comment>
<evidence type="ECO:0000313" key="3">
    <source>
        <dbReference type="Proteomes" id="UP000005540"/>
    </source>
</evidence>
<reference evidence="2 3" key="1">
    <citation type="submission" date="2009-04" db="EMBL/GenBank/DDBJ databases">
        <authorList>
            <person name="Reysenbach A.-L."/>
            <person name="Heidelberg J.F."/>
            <person name="Nelson W.C."/>
        </authorList>
    </citation>
    <scope>NUCLEOTIDE SEQUENCE [LARGE SCALE GENOMIC DNA]</scope>
    <source>
        <strain evidence="2 3">SS-5</strain>
    </source>
</reference>
<dbReference type="Pfam" id="PF12762">
    <property type="entry name" value="DDE_Tnp_IS1595"/>
    <property type="match status" value="1"/>
</dbReference>
<name>C4FLZ9_9AQUI</name>
<dbReference type="EMBL" id="ABZS01000194">
    <property type="protein sequence ID" value="EEP59895.1"/>
    <property type="molecule type" value="Genomic_DNA"/>
</dbReference>
<accession>C4FLZ9</accession>
<protein>
    <submittedName>
        <fullName evidence="2">Putative transposase</fullName>
    </submittedName>
</protein>
<evidence type="ECO:0000259" key="1">
    <source>
        <dbReference type="Pfam" id="PF12762"/>
    </source>
</evidence>
<dbReference type="InterPro" id="IPR024445">
    <property type="entry name" value="Tnp_ISXO2-like"/>
</dbReference>
<dbReference type="AlphaFoldDB" id="C4FLZ9"/>